<keyword evidence="7 8" id="KW-0472">Membrane</keyword>
<dbReference type="InterPro" id="IPR002549">
    <property type="entry name" value="AI-2E-like"/>
</dbReference>
<reference evidence="9" key="1">
    <citation type="submission" date="2020-10" db="EMBL/GenBank/DDBJ databases">
        <authorList>
            <person name="Gilroy R."/>
        </authorList>
    </citation>
    <scope>NUCLEOTIDE SEQUENCE</scope>
    <source>
        <strain evidence="9">ChiBcec6-7307</strain>
    </source>
</reference>
<evidence type="ECO:0000256" key="1">
    <source>
        <dbReference type="ARBA" id="ARBA00004651"/>
    </source>
</evidence>
<feature type="non-terminal residue" evidence="9">
    <location>
        <position position="401"/>
    </location>
</feature>
<evidence type="ECO:0000256" key="7">
    <source>
        <dbReference type="ARBA" id="ARBA00023136"/>
    </source>
</evidence>
<protein>
    <submittedName>
        <fullName evidence="9">AI-2E family transporter</fullName>
    </submittedName>
</protein>
<dbReference type="EMBL" id="DVOS01000069">
    <property type="protein sequence ID" value="HIV23928.1"/>
    <property type="molecule type" value="Genomic_DNA"/>
</dbReference>
<feature type="transmembrane region" description="Helical" evidence="8">
    <location>
        <begin position="243"/>
        <end position="266"/>
    </location>
</feature>
<evidence type="ECO:0000256" key="8">
    <source>
        <dbReference type="SAM" id="Phobius"/>
    </source>
</evidence>
<keyword evidence="5 8" id="KW-0812">Transmembrane</keyword>
<gene>
    <name evidence="9" type="ORF">IAC80_08340</name>
</gene>
<dbReference type="PANTHER" id="PTHR21716">
    <property type="entry name" value="TRANSMEMBRANE PROTEIN"/>
    <property type="match status" value="1"/>
</dbReference>
<proteinExistence type="inferred from homology"/>
<dbReference type="Proteomes" id="UP000886889">
    <property type="component" value="Unassembled WGS sequence"/>
</dbReference>
<feature type="transmembrane region" description="Helical" evidence="8">
    <location>
        <begin position="43"/>
        <end position="64"/>
    </location>
</feature>
<feature type="transmembrane region" description="Helical" evidence="8">
    <location>
        <begin position="12"/>
        <end position="31"/>
    </location>
</feature>
<comment type="caution">
    <text evidence="9">The sequence shown here is derived from an EMBL/GenBank/DDBJ whole genome shotgun (WGS) entry which is preliminary data.</text>
</comment>
<dbReference type="Pfam" id="PF01594">
    <property type="entry name" value="AI-2E_transport"/>
    <property type="match status" value="1"/>
</dbReference>
<comment type="similarity">
    <text evidence="2">Belongs to the autoinducer-2 exporter (AI-2E) (TC 2.A.86) family.</text>
</comment>
<name>A0A9D1NZJ9_9FIRM</name>
<comment type="subcellular location">
    <subcellularLocation>
        <location evidence="1">Cell membrane</location>
        <topology evidence="1">Multi-pass membrane protein</topology>
    </subcellularLocation>
</comment>
<keyword evidence="6 8" id="KW-1133">Transmembrane helix</keyword>
<reference evidence="9" key="2">
    <citation type="journal article" date="2021" name="PeerJ">
        <title>Extensive microbial diversity within the chicken gut microbiome revealed by metagenomics and culture.</title>
        <authorList>
            <person name="Gilroy R."/>
            <person name="Ravi A."/>
            <person name="Getino M."/>
            <person name="Pursley I."/>
            <person name="Horton D.L."/>
            <person name="Alikhan N.F."/>
            <person name="Baker D."/>
            <person name="Gharbi K."/>
            <person name="Hall N."/>
            <person name="Watson M."/>
            <person name="Adriaenssens E.M."/>
            <person name="Foster-Nyarko E."/>
            <person name="Jarju S."/>
            <person name="Secka A."/>
            <person name="Antonio M."/>
            <person name="Oren A."/>
            <person name="Chaudhuri R.R."/>
            <person name="La Ragione R."/>
            <person name="Hildebrand F."/>
            <person name="Pallen M.J."/>
        </authorList>
    </citation>
    <scope>NUCLEOTIDE SEQUENCE</scope>
    <source>
        <strain evidence="9">ChiBcec6-7307</strain>
    </source>
</reference>
<evidence type="ECO:0000313" key="9">
    <source>
        <dbReference type="EMBL" id="HIV23928.1"/>
    </source>
</evidence>
<dbReference type="PANTHER" id="PTHR21716:SF53">
    <property type="entry name" value="PERMEASE PERM-RELATED"/>
    <property type="match status" value="1"/>
</dbReference>
<evidence type="ECO:0000256" key="6">
    <source>
        <dbReference type="ARBA" id="ARBA00022989"/>
    </source>
</evidence>
<evidence type="ECO:0000256" key="5">
    <source>
        <dbReference type="ARBA" id="ARBA00022692"/>
    </source>
</evidence>
<feature type="transmembrane region" description="Helical" evidence="8">
    <location>
        <begin position="85"/>
        <end position="111"/>
    </location>
</feature>
<evidence type="ECO:0000256" key="4">
    <source>
        <dbReference type="ARBA" id="ARBA00022475"/>
    </source>
</evidence>
<dbReference type="PROSITE" id="PS51257">
    <property type="entry name" value="PROKAR_LIPOPROTEIN"/>
    <property type="match status" value="1"/>
</dbReference>
<keyword evidence="4" id="KW-1003">Cell membrane</keyword>
<evidence type="ECO:0000256" key="3">
    <source>
        <dbReference type="ARBA" id="ARBA00022448"/>
    </source>
</evidence>
<evidence type="ECO:0000256" key="2">
    <source>
        <dbReference type="ARBA" id="ARBA00009773"/>
    </source>
</evidence>
<accession>A0A9D1NZJ9</accession>
<keyword evidence="3" id="KW-0813">Transport</keyword>
<sequence length="401" mass="44593">MKQHDIKKYFSVLLAIMIAILAGCLVILLVFRTQLLVNGAARILSILMPFIYGAVIAYLLHPLCRFLERRLLSLTRKIRGHDCPGITRMLSILLSMAIILAVITLLIIIVIPQIIASISSILNRLPGVMADFQSWLITLDQSDASHELVVYINQIATTLTNHLQHYLETDLLPDMQTAITEITSSFLNLFQVIKNFGIGCIVAAYFLGSWEKFIGQAKLVIYSLFSRQTADWIRAEAHFANRMFNGFLVGTLLDSCLIGFICFLFTSIAGTPYGMLISIIVGFTNMIPFFGPYLGLIPSALLILTVSPSACLIFVIFIIVLQQIDGNIIAPRILGNKVGLSGFWVLFAILFFGSLWGLPGMLVGVPLFAVIYDLLERMVRTGLVKRGHTGVLEDYQSRFPE</sequence>
<feature type="transmembrane region" description="Helical" evidence="8">
    <location>
        <begin position="273"/>
        <end position="294"/>
    </location>
</feature>
<feature type="transmembrane region" description="Helical" evidence="8">
    <location>
        <begin position="358"/>
        <end position="375"/>
    </location>
</feature>
<feature type="transmembrane region" description="Helical" evidence="8">
    <location>
        <begin position="300"/>
        <end position="321"/>
    </location>
</feature>
<evidence type="ECO:0000313" key="10">
    <source>
        <dbReference type="Proteomes" id="UP000886889"/>
    </source>
</evidence>
<dbReference type="GO" id="GO:0055085">
    <property type="term" value="P:transmembrane transport"/>
    <property type="evidence" value="ECO:0007669"/>
    <property type="project" value="TreeGrafter"/>
</dbReference>
<organism evidence="9 10">
    <name type="scientific">Candidatus Merdiplasma excrementigallinarum</name>
    <dbReference type="NCBI Taxonomy" id="2840864"/>
    <lineage>
        <taxon>Bacteria</taxon>
        <taxon>Bacillati</taxon>
        <taxon>Bacillota</taxon>
        <taxon>Clostridia</taxon>
        <taxon>Lachnospirales</taxon>
        <taxon>Lachnospiraceae</taxon>
        <taxon>Lachnospiraceae incertae sedis</taxon>
        <taxon>Candidatus Merdiplasma</taxon>
    </lineage>
</organism>
<dbReference type="AlphaFoldDB" id="A0A9D1NZJ9"/>
<dbReference type="GO" id="GO:0005886">
    <property type="term" value="C:plasma membrane"/>
    <property type="evidence" value="ECO:0007669"/>
    <property type="project" value="UniProtKB-SubCell"/>
</dbReference>